<evidence type="ECO:0000313" key="3">
    <source>
        <dbReference type="Proteomes" id="UP001605036"/>
    </source>
</evidence>
<keyword evidence="3" id="KW-1185">Reference proteome</keyword>
<sequence>MQGVGLFADAGRGSATVSREEDWEKGSPPEDPRIRRKLSDPGASESLCRAVIKQIGISSPSLEVTRETGDTELTSLHNLPADLPKQKTFRRPVGPLSTLVPPYGTKKHYGESHPTPFAIRPAGPSRNEQVAGREASVARLCTSANATLIGNRSALQRPLIDDSGPASQGYLTGVRDLNHTPVLSREYGLANGEETTSDRLQNILKKQRNSFASDTQRHTTEADRSGQNINFSRETEHDGGEIQLDTLNHSCPPANSPNFAYSPTTARLETGEFDPLPPRLFTHTQPAAPTHDFIHEIGMLNGVNRFTSFVRLPVLSPSNIAPLGVTSLVGNSPITDCTPAAPSDTGTLGYEAAEDPFRFHKFPHDAIPGIGNDRSLAHLSFPPYTPRRILTNREEGVHTSDSTLAPRSNAGGTRSSPLSNLPACSPLFALNTKHKTGEIRSIDSASSSSPPRANSTKAAVPNLGLGSTRDAQPFTGGSRPTIIANFTECPPTNEQKIERVIRAPQMEIRRDAGGFQEIASSRFTHANSTRTEAMFLPPDLTTEARPNAEIHPLPSSTTSAIDPFTNEQGIEQWTSQPRSYPLVISPRTYTANGPFG</sequence>
<feature type="region of interest" description="Disordered" evidence="1">
    <location>
        <begin position="85"/>
        <end position="107"/>
    </location>
</feature>
<evidence type="ECO:0000313" key="2">
    <source>
        <dbReference type="EMBL" id="KAL2610775.1"/>
    </source>
</evidence>
<feature type="compositionally biased region" description="Basic and acidic residues" evidence="1">
    <location>
        <begin position="215"/>
        <end position="224"/>
    </location>
</feature>
<protein>
    <submittedName>
        <fullName evidence="2">Uncharacterized protein</fullName>
    </submittedName>
</protein>
<feature type="region of interest" description="Disordered" evidence="1">
    <location>
        <begin position="1"/>
        <end position="42"/>
    </location>
</feature>
<accession>A0ABD1XP92</accession>
<comment type="caution">
    <text evidence="2">The sequence shown here is derived from an EMBL/GenBank/DDBJ whole genome shotgun (WGS) entry which is preliminary data.</text>
</comment>
<feature type="compositionally biased region" description="Basic and acidic residues" evidence="1">
    <location>
        <begin position="18"/>
        <end position="39"/>
    </location>
</feature>
<gene>
    <name evidence="2" type="ORF">R1flu_022467</name>
</gene>
<feature type="region of interest" description="Disordered" evidence="1">
    <location>
        <begin position="439"/>
        <end position="476"/>
    </location>
</feature>
<feature type="compositionally biased region" description="Low complexity" evidence="1">
    <location>
        <begin position="442"/>
        <end position="455"/>
    </location>
</feature>
<feature type="region of interest" description="Disordered" evidence="1">
    <location>
        <begin position="393"/>
        <end position="418"/>
    </location>
</feature>
<dbReference type="EMBL" id="JBHFFA010000007">
    <property type="protein sequence ID" value="KAL2610775.1"/>
    <property type="molecule type" value="Genomic_DNA"/>
</dbReference>
<name>A0ABD1XP92_9MARC</name>
<proteinExistence type="predicted"/>
<evidence type="ECO:0000256" key="1">
    <source>
        <dbReference type="SAM" id="MobiDB-lite"/>
    </source>
</evidence>
<feature type="region of interest" description="Disordered" evidence="1">
    <location>
        <begin position="209"/>
        <end position="229"/>
    </location>
</feature>
<organism evidence="2 3">
    <name type="scientific">Riccia fluitans</name>
    <dbReference type="NCBI Taxonomy" id="41844"/>
    <lineage>
        <taxon>Eukaryota</taxon>
        <taxon>Viridiplantae</taxon>
        <taxon>Streptophyta</taxon>
        <taxon>Embryophyta</taxon>
        <taxon>Marchantiophyta</taxon>
        <taxon>Marchantiopsida</taxon>
        <taxon>Marchantiidae</taxon>
        <taxon>Marchantiales</taxon>
        <taxon>Ricciaceae</taxon>
        <taxon>Riccia</taxon>
    </lineage>
</organism>
<feature type="compositionally biased region" description="Polar residues" evidence="1">
    <location>
        <begin position="399"/>
        <end position="418"/>
    </location>
</feature>
<reference evidence="2 3" key="1">
    <citation type="submission" date="2024-09" db="EMBL/GenBank/DDBJ databases">
        <title>Chromosome-scale assembly of Riccia fluitans.</title>
        <authorList>
            <person name="Paukszto L."/>
            <person name="Sawicki J."/>
            <person name="Karawczyk K."/>
            <person name="Piernik-Szablinska J."/>
            <person name="Szczecinska M."/>
            <person name="Mazdziarz M."/>
        </authorList>
    </citation>
    <scope>NUCLEOTIDE SEQUENCE [LARGE SCALE GENOMIC DNA]</scope>
    <source>
        <strain evidence="2">Rf_01</strain>
        <tissue evidence="2">Aerial parts of the thallus</tissue>
    </source>
</reference>
<dbReference type="AlphaFoldDB" id="A0ABD1XP92"/>
<dbReference type="Proteomes" id="UP001605036">
    <property type="component" value="Unassembled WGS sequence"/>
</dbReference>